<comment type="similarity">
    <text evidence="4 5">Belongs to the cytochrome b5 family.</text>
</comment>
<dbReference type="Gene3D" id="3.10.120.10">
    <property type="entry name" value="Cytochrome b5-like heme/steroid binding domain"/>
    <property type="match status" value="1"/>
</dbReference>
<dbReference type="GO" id="GO:0046872">
    <property type="term" value="F:metal ion binding"/>
    <property type="evidence" value="ECO:0007669"/>
    <property type="project" value="UniProtKB-UniRule"/>
</dbReference>
<feature type="domain" description="Cytochrome b5 heme-binding" evidence="6">
    <location>
        <begin position="11"/>
        <end position="87"/>
    </location>
</feature>
<reference evidence="7" key="1">
    <citation type="journal article" date="2023" name="IMA Fungus">
        <title>Comparative genomic study of the Penicillium genus elucidates a diverse pangenome and 15 lateral gene transfer events.</title>
        <authorList>
            <person name="Petersen C."/>
            <person name="Sorensen T."/>
            <person name="Nielsen M.R."/>
            <person name="Sondergaard T.E."/>
            <person name="Sorensen J.L."/>
            <person name="Fitzpatrick D.A."/>
            <person name="Frisvad J.C."/>
            <person name="Nielsen K.L."/>
        </authorList>
    </citation>
    <scope>NUCLEOTIDE SEQUENCE</scope>
    <source>
        <strain evidence="7">IBT 17514</strain>
    </source>
</reference>
<evidence type="ECO:0000256" key="3">
    <source>
        <dbReference type="ARBA" id="ARBA00023004"/>
    </source>
</evidence>
<sequence>MIGSSDSSWSQHLFERSEVASHNKEEDLWVIIDGRVFNLTTFLDTHPGGRTVLLQIAGRDATKQYHKYHNPQTLSRHEDSLCIGRVGKTDSQGKRGWRKAMSALLHSNYD</sequence>
<comment type="caution">
    <text evidence="7">The sequence shown here is derived from an EMBL/GenBank/DDBJ whole genome shotgun (WGS) entry which is preliminary data.</text>
</comment>
<evidence type="ECO:0000313" key="8">
    <source>
        <dbReference type="Proteomes" id="UP001215712"/>
    </source>
</evidence>
<dbReference type="InterPro" id="IPR036400">
    <property type="entry name" value="Cyt_B5-like_heme/steroid_sf"/>
</dbReference>
<name>A0AAD6HHL6_9EURO</name>
<keyword evidence="8" id="KW-1185">Reference proteome</keyword>
<dbReference type="InterPro" id="IPR050668">
    <property type="entry name" value="Cytochrome_b5"/>
</dbReference>
<dbReference type="Pfam" id="PF00173">
    <property type="entry name" value="Cyt-b5"/>
    <property type="match status" value="1"/>
</dbReference>
<dbReference type="InterPro" id="IPR001199">
    <property type="entry name" value="Cyt_B5-like_heme/steroid-bd"/>
</dbReference>
<keyword evidence="3 5" id="KW-0408">Iron</keyword>
<evidence type="ECO:0000259" key="6">
    <source>
        <dbReference type="PROSITE" id="PS50255"/>
    </source>
</evidence>
<gene>
    <name evidence="7" type="ORF">N7493_008617</name>
</gene>
<reference evidence="7" key="2">
    <citation type="submission" date="2023-01" db="EMBL/GenBank/DDBJ databases">
        <authorList>
            <person name="Petersen C."/>
        </authorList>
    </citation>
    <scope>NUCLEOTIDE SEQUENCE</scope>
    <source>
        <strain evidence="7">IBT 17514</strain>
    </source>
</reference>
<evidence type="ECO:0000256" key="2">
    <source>
        <dbReference type="ARBA" id="ARBA00022723"/>
    </source>
</evidence>
<evidence type="ECO:0000256" key="4">
    <source>
        <dbReference type="ARBA" id="ARBA00038168"/>
    </source>
</evidence>
<keyword evidence="1 5" id="KW-0349">Heme</keyword>
<dbReference type="PANTHER" id="PTHR19359">
    <property type="entry name" value="CYTOCHROME B5"/>
    <property type="match status" value="1"/>
</dbReference>
<evidence type="ECO:0000256" key="1">
    <source>
        <dbReference type="ARBA" id="ARBA00022617"/>
    </source>
</evidence>
<dbReference type="SUPFAM" id="SSF55856">
    <property type="entry name" value="Cytochrome b5-like heme/steroid binding domain"/>
    <property type="match status" value="1"/>
</dbReference>
<organism evidence="7 8">
    <name type="scientific">Penicillium malachiteum</name>
    <dbReference type="NCBI Taxonomy" id="1324776"/>
    <lineage>
        <taxon>Eukaryota</taxon>
        <taxon>Fungi</taxon>
        <taxon>Dikarya</taxon>
        <taxon>Ascomycota</taxon>
        <taxon>Pezizomycotina</taxon>
        <taxon>Eurotiomycetes</taxon>
        <taxon>Eurotiomycetidae</taxon>
        <taxon>Eurotiales</taxon>
        <taxon>Aspergillaceae</taxon>
        <taxon>Penicillium</taxon>
    </lineage>
</organism>
<dbReference type="PROSITE" id="PS50255">
    <property type="entry name" value="CYTOCHROME_B5_2"/>
    <property type="match status" value="1"/>
</dbReference>
<dbReference type="AlphaFoldDB" id="A0AAD6HHL6"/>
<dbReference type="InterPro" id="IPR018506">
    <property type="entry name" value="Cyt_B5_heme-BS"/>
</dbReference>
<dbReference type="GO" id="GO:0020037">
    <property type="term" value="F:heme binding"/>
    <property type="evidence" value="ECO:0007669"/>
    <property type="project" value="UniProtKB-UniRule"/>
</dbReference>
<dbReference type="GO" id="GO:0016020">
    <property type="term" value="C:membrane"/>
    <property type="evidence" value="ECO:0007669"/>
    <property type="project" value="TreeGrafter"/>
</dbReference>
<keyword evidence="2 5" id="KW-0479">Metal-binding</keyword>
<evidence type="ECO:0000313" key="7">
    <source>
        <dbReference type="EMBL" id="KAJ5716706.1"/>
    </source>
</evidence>
<evidence type="ECO:0000256" key="5">
    <source>
        <dbReference type="RuleBase" id="RU362121"/>
    </source>
</evidence>
<dbReference type="EMBL" id="JAQJAN010000012">
    <property type="protein sequence ID" value="KAJ5716706.1"/>
    <property type="molecule type" value="Genomic_DNA"/>
</dbReference>
<proteinExistence type="inferred from homology"/>
<accession>A0AAD6HHL6</accession>
<dbReference type="Proteomes" id="UP001215712">
    <property type="component" value="Unassembled WGS sequence"/>
</dbReference>
<dbReference type="FunFam" id="3.10.120.10:FF:000007">
    <property type="entry name" value="Sulfite oxidase, mitochondrial"/>
    <property type="match status" value="1"/>
</dbReference>
<protein>
    <submittedName>
        <fullName evidence="7">Acyl-CoA dehydrogenase</fullName>
    </submittedName>
</protein>
<dbReference type="PROSITE" id="PS00191">
    <property type="entry name" value="CYTOCHROME_B5_1"/>
    <property type="match status" value="1"/>
</dbReference>
<dbReference type="SMART" id="SM01117">
    <property type="entry name" value="Cyt-b5"/>
    <property type="match status" value="1"/>
</dbReference>